<dbReference type="InterPro" id="IPR001434">
    <property type="entry name" value="OmcB-like_DUF11"/>
</dbReference>
<dbReference type="Gene3D" id="2.60.120.200">
    <property type="match status" value="1"/>
</dbReference>
<dbReference type="PROSITE" id="PS50847">
    <property type="entry name" value="GRAM_POS_ANCHORING"/>
    <property type="match status" value="1"/>
</dbReference>
<dbReference type="NCBIfam" id="TIGR01167">
    <property type="entry name" value="LPXTG_anchor"/>
    <property type="match status" value="1"/>
</dbReference>
<keyword evidence="6" id="KW-0812">Transmembrane</keyword>
<dbReference type="SUPFAM" id="SSF49899">
    <property type="entry name" value="Concanavalin A-like lectins/glucanases"/>
    <property type="match status" value="1"/>
</dbReference>
<keyword evidence="1" id="KW-0134">Cell wall</keyword>
<evidence type="ECO:0000313" key="9">
    <source>
        <dbReference type="EMBL" id="MDM7832198.1"/>
    </source>
</evidence>
<dbReference type="PANTHER" id="PTHR34819:SF5">
    <property type="entry name" value="CONSERVED REPEAT DOMAIN PROTEIN"/>
    <property type="match status" value="1"/>
</dbReference>
<comment type="caution">
    <text evidence="9">The sequence shown here is derived from an EMBL/GenBank/DDBJ whole genome shotgun (WGS) entry which is preliminary data.</text>
</comment>
<keyword evidence="2" id="KW-0964">Secreted</keyword>
<keyword evidence="3 7" id="KW-0732">Signal</keyword>
<gene>
    <name evidence="9" type="ORF">QRT05_12720</name>
</gene>
<keyword evidence="6" id="KW-1133">Transmembrane helix</keyword>
<feature type="transmembrane region" description="Helical" evidence="6">
    <location>
        <begin position="700"/>
        <end position="717"/>
    </location>
</feature>
<dbReference type="RefSeq" id="WP_289447634.1">
    <property type="nucleotide sequence ID" value="NZ_JAUCGR010000003.1"/>
</dbReference>
<sequence length="724" mass="72079">MKATPFRRLAAAGGAVALLAVLASPGVADPLPVDEPFNGATFADPAWVLPGGSANSTTLTGDALRLTSASPGFQAGNATLDDAFRSDVAFTVDFDYAAYGGGNPGDAMTFFLMDAAQDPTLGGSGGSAGYYGMQGAYLAVGLDNAGNFAADNQFTNAPNTVVLRGPSTATPDPWPVLSRTAVPGGSVQTVAGSPRHVQVVVEPSGTDSIFVTVRVNAVAGGPLTTVYDRVDVRTLGRGTPARPAQFNLGFSAATGGATNNYEVSNLVASADVDLAVAKSGPASVVPGTRVTWELQATNDDTNPVGDAVLTDSVPAGVEDVTWECTGSATACPTPPTGAASGGTISVPLDLLRDESVTVTVTGTATDALAQSSITNTATITAASRTELAPADNEASWTTRVQALPDLAPTVTVDQNPLRFGGAVTWTVDVDNLADDDGEAPDAAVSVTVPPLVDRSSITAPAACTPSPAGFLCSLGPIDALDGRTLTFSGTASGDLDDCTDGDSRFTATTSTSATDADPSNDVDAVDVPCTVPVDLAITKSASAAEVTTGDDLTYSVVVANRGQVPAPDTRVDDALPAGFDDATWTCRVSDGSPCAPASGSGDVDGVTATIPAGGSATIVVDGTATPVGQLTNTATLTACAACTDASTSDDAATVTTTVLAAVVPPTPTPTPPSPTPTPTPTQTPGDDGLATTGSDAGPQLAWAGALVAAGGLALLISRRRKTGS</sequence>
<protein>
    <submittedName>
        <fullName evidence="9">LPXTG cell wall anchor domain-containing protein</fullName>
    </submittedName>
</protein>
<organism evidence="9 10">
    <name type="scientific">Cellulomonas edaphi</name>
    <dbReference type="NCBI Taxonomy" id="3053468"/>
    <lineage>
        <taxon>Bacteria</taxon>
        <taxon>Bacillati</taxon>
        <taxon>Actinomycetota</taxon>
        <taxon>Actinomycetes</taxon>
        <taxon>Micrococcales</taxon>
        <taxon>Cellulomonadaceae</taxon>
        <taxon>Cellulomonas</taxon>
    </lineage>
</organism>
<evidence type="ECO:0000256" key="3">
    <source>
        <dbReference type="ARBA" id="ARBA00022729"/>
    </source>
</evidence>
<feature type="chain" id="PRO_5045329542" evidence="7">
    <location>
        <begin position="29"/>
        <end position="724"/>
    </location>
</feature>
<evidence type="ECO:0000256" key="5">
    <source>
        <dbReference type="SAM" id="MobiDB-lite"/>
    </source>
</evidence>
<feature type="domain" description="Gram-positive cocci surface proteins LPxTG" evidence="8">
    <location>
        <begin position="689"/>
        <end position="724"/>
    </location>
</feature>
<evidence type="ECO:0000256" key="4">
    <source>
        <dbReference type="ARBA" id="ARBA00023088"/>
    </source>
</evidence>
<evidence type="ECO:0000313" key="10">
    <source>
        <dbReference type="Proteomes" id="UP001321453"/>
    </source>
</evidence>
<evidence type="ECO:0000256" key="1">
    <source>
        <dbReference type="ARBA" id="ARBA00022512"/>
    </source>
</evidence>
<feature type="region of interest" description="Disordered" evidence="5">
    <location>
        <begin position="662"/>
        <end position="697"/>
    </location>
</feature>
<dbReference type="NCBIfam" id="TIGR01451">
    <property type="entry name" value="B_ant_repeat"/>
    <property type="match status" value="2"/>
</dbReference>
<name>A0ABT7S9A0_9CELL</name>
<accession>A0ABT7S9A0</accession>
<evidence type="ECO:0000256" key="2">
    <source>
        <dbReference type="ARBA" id="ARBA00022525"/>
    </source>
</evidence>
<dbReference type="InterPro" id="IPR051172">
    <property type="entry name" value="Chlamydia_OmcB"/>
</dbReference>
<evidence type="ECO:0000259" key="8">
    <source>
        <dbReference type="PROSITE" id="PS50847"/>
    </source>
</evidence>
<dbReference type="EMBL" id="JAUCGR010000003">
    <property type="protein sequence ID" value="MDM7832198.1"/>
    <property type="molecule type" value="Genomic_DNA"/>
</dbReference>
<keyword evidence="4" id="KW-0572">Peptidoglycan-anchor</keyword>
<reference evidence="9 10" key="1">
    <citation type="submission" date="2023-06" db="EMBL/GenBank/DDBJ databases">
        <title>Cellulomonas sp. MW9 Whole genome sequence.</title>
        <authorList>
            <person name="Park S."/>
        </authorList>
    </citation>
    <scope>NUCLEOTIDE SEQUENCE [LARGE SCALE GENOMIC DNA]</scope>
    <source>
        <strain evidence="9 10">MW9</strain>
    </source>
</reference>
<dbReference type="Proteomes" id="UP001321453">
    <property type="component" value="Unassembled WGS sequence"/>
</dbReference>
<keyword evidence="10" id="KW-1185">Reference proteome</keyword>
<feature type="compositionally biased region" description="Pro residues" evidence="5">
    <location>
        <begin position="664"/>
        <end position="681"/>
    </location>
</feature>
<keyword evidence="6" id="KW-0472">Membrane</keyword>
<dbReference type="InterPro" id="IPR047589">
    <property type="entry name" value="DUF11_rpt"/>
</dbReference>
<proteinExistence type="predicted"/>
<evidence type="ECO:0000256" key="7">
    <source>
        <dbReference type="SAM" id="SignalP"/>
    </source>
</evidence>
<dbReference type="InterPro" id="IPR013783">
    <property type="entry name" value="Ig-like_fold"/>
</dbReference>
<feature type="signal peptide" evidence="7">
    <location>
        <begin position="1"/>
        <end position="28"/>
    </location>
</feature>
<dbReference type="Pfam" id="PF01345">
    <property type="entry name" value="DUF11"/>
    <property type="match status" value="3"/>
</dbReference>
<dbReference type="PANTHER" id="PTHR34819">
    <property type="entry name" value="LARGE CYSTEINE-RICH PERIPLASMIC PROTEIN OMCB"/>
    <property type="match status" value="1"/>
</dbReference>
<dbReference type="Gene3D" id="2.60.40.10">
    <property type="entry name" value="Immunoglobulins"/>
    <property type="match status" value="1"/>
</dbReference>
<evidence type="ECO:0000256" key="6">
    <source>
        <dbReference type="SAM" id="Phobius"/>
    </source>
</evidence>
<dbReference type="InterPro" id="IPR019931">
    <property type="entry name" value="LPXTG_anchor"/>
</dbReference>
<dbReference type="InterPro" id="IPR013320">
    <property type="entry name" value="ConA-like_dom_sf"/>
</dbReference>